<dbReference type="Proteomes" id="UP000807353">
    <property type="component" value="Unassembled WGS sequence"/>
</dbReference>
<dbReference type="AlphaFoldDB" id="A0A9P6CK30"/>
<dbReference type="CDD" id="cd21037">
    <property type="entry name" value="MLKL_NTD"/>
    <property type="match status" value="1"/>
</dbReference>
<proteinExistence type="predicted"/>
<reference evidence="1" key="1">
    <citation type="submission" date="2020-11" db="EMBL/GenBank/DDBJ databases">
        <authorList>
            <consortium name="DOE Joint Genome Institute"/>
            <person name="Ahrendt S."/>
            <person name="Riley R."/>
            <person name="Andreopoulos W."/>
            <person name="Labutti K."/>
            <person name="Pangilinan J."/>
            <person name="Ruiz-Duenas F.J."/>
            <person name="Barrasa J.M."/>
            <person name="Sanchez-Garcia M."/>
            <person name="Camarero S."/>
            <person name="Miyauchi S."/>
            <person name="Serrano A."/>
            <person name="Linde D."/>
            <person name="Babiker R."/>
            <person name="Drula E."/>
            <person name="Ayuso-Fernandez I."/>
            <person name="Pacheco R."/>
            <person name="Padilla G."/>
            <person name="Ferreira P."/>
            <person name="Barriuso J."/>
            <person name="Kellner H."/>
            <person name="Castanera R."/>
            <person name="Alfaro M."/>
            <person name="Ramirez L."/>
            <person name="Pisabarro A.G."/>
            <person name="Kuo A."/>
            <person name="Tritt A."/>
            <person name="Lipzen A."/>
            <person name="He G."/>
            <person name="Yan M."/>
            <person name="Ng V."/>
            <person name="Cullen D."/>
            <person name="Martin F."/>
            <person name="Rosso M.-N."/>
            <person name="Henrissat B."/>
            <person name="Hibbett D."/>
            <person name="Martinez A.T."/>
            <person name="Grigoriev I.V."/>
        </authorList>
    </citation>
    <scope>NUCLEOTIDE SEQUENCE</scope>
    <source>
        <strain evidence="1">CBS 247.69</strain>
    </source>
</reference>
<dbReference type="OrthoDB" id="192148at2759"/>
<dbReference type="InterPro" id="IPR059179">
    <property type="entry name" value="MLKL-like_MCAfunc"/>
</dbReference>
<organism evidence="1 2">
    <name type="scientific">Collybia nuda</name>
    <dbReference type="NCBI Taxonomy" id="64659"/>
    <lineage>
        <taxon>Eukaryota</taxon>
        <taxon>Fungi</taxon>
        <taxon>Dikarya</taxon>
        <taxon>Basidiomycota</taxon>
        <taxon>Agaricomycotina</taxon>
        <taxon>Agaricomycetes</taxon>
        <taxon>Agaricomycetidae</taxon>
        <taxon>Agaricales</taxon>
        <taxon>Tricholomatineae</taxon>
        <taxon>Clitocybaceae</taxon>
        <taxon>Collybia</taxon>
    </lineage>
</organism>
<protein>
    <submittedName>
        <fullName evidence="1">Uncharacterized protein</fullName>
    </submittedName>
</protein>
<comment type="caution">
    <text evidence="1">The sequence shown here is derived from an EMBL/GenBank/DDBJ whole genome shotgun (WGS) entry which is preliminary data.</text>
</comment>
<gene>
    <name evidence="1" type="ORF">BDZ94DRAFT_1297949</name>
</gene>
<sequence>MSSQAGGTLTATTLDVSSLVLTTLRVAARISHFPYLGEAAMLALEILTVVQDMKDCKEGIQRPARDVCGLVSAVIEAHSENDISTGSLRQEVENLINSDRAKIAEYRVSLRQSLDIFGLTSIVATRENMAYIVQRQNELLRQLRELRDLLRDVLVLDLSSRPPL</sequence>
<name>A0A9P6CK30_9AGAR</name>
<evidence type="ECO:0000313" key="1">
    <source>
        <dbReference type="EMBL" id="KAF9463388.1"/>
    </source>
</evidence>
<accession>A0A9P6CK30</accession>
<evidence type="ECO:0000313" key="2">
    <source>
        <dbReference type="Proteomes" id="UP000807353"/>
    </source>
</evidence>
<dbReference type="EMBL" id="MU150263">
    <property type="protein sequence ID" value="KAF9463388.1"/>
    <property type="molecule type" value="Genomic_DNA"/>
</dbReference>
<keyword evidence="2" id="KW-1185">Reference proteome</keyword>